<name>A0A167FQT9_CALVF</name>
<proteinExistence type="predicted"/>
<keyword evidence="2" id="KW-1185">Reference proteome</keyword>
<accession>A0A167FQT9</accession>
<evidence type="ECO:0000313" key="1">
    <source>
        <dbReference type="EMBL" id="KZO89751.1"/>
    </source>
</evidence>
<dbReference type="EMBL" id="KV417367">
    <property type="protein sequence ID" value="KZO89751.1"/>
    <property type="molecule type" value="Genomic_DNA"/>
</dbReference>
<gene>
    <name evidence="1" type="ORF">CALVIDRAFT_33503</name>
</gene>
<reference evidence="1 2" key="1">
    <citation type="journal article" date="2016" name="Mol. Biol. Evol.">
        <title>Comparative Genomics of Early-Diverging Mushroom-Forming Fungi Provides Insights into the Origins of Lignocellulose Decay Capabilities.</title>
        <authorList>
            <person name="Nagy L.G."/>
            <person name="Riley R."/>
            <person name="Tritt A."/>
            <person name="Adam C."/>
            <person name="Daum C."/>
            <person name="Floudas D."/>
            <person name="Sun H."/>
            <person name="Yadav J.S."/>
            <person name="Pangilinan J."/>
            <person name="Larsson K.H."/>
            <person name="Matsuura K."/>
            <person name="Barry K."/>
            <person name="Labutti K."/>
            <person name="Kuo R."/>
            <person name="Ohm R.A."/>
            <person name="Bhattacharya S.S."/>
            <person name="Shirouzu T."/>
            <person name="Yoshinaga Y."/>
            <person name="Martin F.M."/>
            <person name="Grigoriev I.V."/>
            <person name="Hibbett D.S."/>
        </authorList>
    </citation>
    <scope>NUCLEOTIDE SEQUENCE [LARGE SCALE GENOMIC DNA]</scope>
    <source>
        <strain evidence="1 2">TUFC12733</strain>
    </source>
</reference>
<dbReference type="AlphaFoldDB" id="A0A167FQT9"/>
<organism evidence="1 2">
    <name type="scientific">Calocera viscosa (strain TUFC12733)</name>
    <dbReference type="NCBI Taxonomy" id="1330018"/>
    <lineage>
        <taxon>Eukaryota</taxon>
        <taxon>Fungi</taxon>
        <taxon>Dikarya</taxon>
        <taxon>Basidiomycota</taxon>
        <taxon>Agaricomycotina</taxon>
        <taxon>Dacrymycetes</taxon>
        <taxon>Dacrymycetales</taxon>
        <taxon>Dacrymycetaceae</taxon>
        <taxon>Calocera</taxon>
    </lineage>
</organism>
<protein>
    <submittedName>
        <fullName evidence="1">Uncharacterized protein</fullName>
    </submittedName>
</protein>
<sequence length="149" mass="16621">MCSEEAQKGIRETTFTIENQIQRHLDRWRSASSPSRIAAFTGRDLGAVFASFSDCPQEHPLLWNSRNAALSLTAPRPGQATAGNPRRYRALSTELLTPRPSESPLLRHNQFFSGGLVLLRPHATAHPVYSILMVVNPEGDHLIPVRKQK</sequence>
<evidence type="ECO:0000313" key="2">
    <source>
        <dbReference type="Proteomes" id="UP000076738"/>
    </source>
</evidence>
<dbReference type="Proteomes" id="UP000076738">
    <property type="component" value="Unassembled WGS sequence"/>
</dbReference>